<dbReference type="EMBL" id="SRLO01021111">
    <property type="protein sequence ID" value="TNN22761.1"/>
    <property type="molecule type" value="Genomic_DNA"/>
</dbReference>
<name>A0A4Z2E1X5_9TELE</name>
<evidence type="ECO:0000313" key="2">
    <source>
        <dbReference type="EMBL" id="TNN22761.1"/>
    </source>
</evidence>
<comment type="caution">
    <text evidence="2">The sequence shown here is derived from an EMBL/GenBank/DDBJ whole genome shotgun (WGS) entry which is preliminary data.</text>
</comment>
<reference evidence="2 3" key="1">
    <citation type="submission" date="2019-03" db="EMBL/GenBank/DDBJ databases">
        <title>First draft genome of Liparis tanakae, snailfish: a comprehensive survey of snailfish specific genes.</title>
        <authorList>
            <person name="Kim W."/>
            <person name="Song I."/>
            <person name="Jeong J.-H."/>
            <person name="Kim D."/>
            <person name="Kim S."/>
            <person name="Ryu S."/>
            <person name="Song J.Y."/>
            <person name="Lee S.K."/>
        </authorList>
    </citation>
    <scope>NUCLEOTIDE SEQUENCE [LARGE SCALE GENOMIC DNA]</scope>
    <source>
        <tissue evidence="2">Muscle</tissue>
    </source>
</reference>
<protein>
    <submittedName>
        <fullName evidence="2">Uncharacterized protein</fullName>
    </submittedName>
</protein>
<dbReference type="Proteomes" id="UP000314294">
    <property type="component" value="Unassembled WGS sequence"/>
</dbReference>
<keyword evidence="3" id="KW-1185">Reference proteome</keyword>
<dbReference type="AlphaFoldDB" id="A0A4Z2E1X5"/>
<evidence type="ECO:0000256" key="1">
    <source>
        <dbReference type="SAM" id="MobiDB-lite"/>
    </source>
</evidence>
<sequence length="70" mass="7784">MEVMEVMEVVMEVVERMEVVAFAPVQTGSVLQWMNCDLLLERLPPRQRRRGRGHPGVLIGAPAAGERSAP</sequence>
<organism evidence="2 3">
    <name type="scientific">Liparis tanakae</name>
    <name type="common">Tanaka's snailfish</name>
    <dbReference type="NCBI Taxonomy" id="230148"/>
    <lineage>
        <taxon>Eukaryota</taxon>
        <taxon>Metazoa</taxon>
        <taxon>Chordata</taxon>
        <taxon>Craniata</taxon>
        <taxon>Vertebrata</taxon>
        <taxon>Euteleostomi</taxon>
        <taxon>Actinopterygii</taxon>
        <taxon>Neopterygii</taxon>
        <taxon>Teleostei</taxon>
        <taxon>Neoteleostei</taxon>
        <taxon>Acanthomorphata</taxon>
        <taxon>Eupercaria</taxon>
        <taxon>Perciformes</taxon>
        <taxon>Cottioidei</taxon>
        <taxon>Cottales</taxon>
        <taxon>Liparidae</taxon>
        <taxon>Liparis</taxon>
    </lineage>
</organism>
<accession>A0A4Z2E1X5</accession>
<feature type="region of interest" description="Disordered" evidence="1">
    <location>
        <begin position="47"/>
        <end position="70"/>
    </location>
</feature>
<proteinExistence type="predicted"/>
<evidence type="ECO:0000313" key="3">
    <source>
        <dbReference type="Proteomes" id="UP000314294"/>
    </source>
</evidence>
<gene>
    <name evidence="2" type="ORF">EYF80_067124</name>
</gene>